<reference evidence="7" key="1">
    <citation type="submission" date="2021-01" db="EMBL/GenBank/DDBJ databases">
        <authorList>
            <person name="Corre E."/>
            <person name="Pelletier E."/>
            <person name="Niang G."/>
            <person name="Scheremetjew M."/>
            <person name="Finn R."/>
            <person name="Kale V."/>
            <person name="Holt S."/>
            <person name="Cochrane G."/>
            <person name="Meng A."/>
            <person name="Brown T."/>
            <person name="Cohen L."/>
        </authorList>
    </citation>
    <scope>NUCLEOTIDE SEQUENCE</scope>
    <source>
        <strain evidence="7">ATCC 50979</strain>
    </source>
</reference>
<feature type="compositionally biased region" description="Acidic residues" evidence="5">
    <location>
        <begin position="288"/>
        <end position="332"/>
    </location>
</feature>
<feature type="region of interest" description="Disordered" evidence="5">
    <location>
        <begin position="1"/>
        <end position="35"/>
    </location>
</feature>
<dbReference type="SUPFAM" id="SSF48452">
    <property type="entry name" value="TPR-like"/>
    <property type="match status" value="1"/>
</dbReference>
<feature type="compositionally biased region" description="Low complexity" evidence="5">
    <location>
        <begin position="180"/>
        <end position="189"/>
    </location>
</feature>
<feature type="compositionally biased region" description="Basic and acidic residues" evidence="5">
    <location>
        <begin position="259"/>
        <end position="268"/>
    </location>
</feature>
<organism evidence="7">
    <name type="scientific">Sexangularia sp. CB-2014</name>
    <dbReference type="NCBI Taxonomy" id="1486929"/>
    <lineage>
        <taxon>Eukaryota</taxon>
        <taxon>Amoebozoa</taxon>
        <taxon>Tubulinea</taxon>
        <taxon>Elardia</taxon>
        <taxon>Arcellinida</taxon>
        <taxon>Arcellinida incertae sedis</taxon>
        <taxon>Sexangularia</taxon>
    </lineage>
</organism>
<feature type="compositionally biased region" description="Pro residues" evidence="5">
    <location>
        <begin position="410"/>
        <end position="419"/>
    </location>
</feature>
<protein>
    <recommendedName>
        <fullName evidence="6">Phorbol-ester/DAG-type domain-containing protein</fullName>
    </recommendedName>
</protein>
<keyword evidence="3" id="KW-0802">TPR repeat</keyword>
<dbReference type="Gene3D" id="1.25.40.10">
    <property type="entry name" value="Tetratricopeptide repeat domain"/>
    <property type="match status" value="1"/>
</dbReference>
<sequence length="564" mass="60379">MPRPSRRPPPKTGKKIKKTNVAAPAPARKVEQDSDALPEGAHALYPTSIVLPAWCDICDGIMWGLLASGYECEDCGLLVHEGCTGEAGERIPLNCPGPEDDDEAEREAALPTGEARVHTPPPVSSSPPVICAWCHMHPGAYRIVRTSDKAFLGVACAGCEGRFREADSRGIEPPPPPAAAGPSKAHPSARGPPKGRRARDGSARPPPAAAKGAKGAGKGEAGEPCSFCKAAPAAVRLFKQNKPAGVACLGCFQNLQEEQGGRGAKEPTGRVGGGRSRVRGPPAVQQDEQWEEEWDSEEDEWESEEGWESEEDDDDSGEFEEEEEEEYEESEDEAARAAHRQRQRRLAPPPARRAPPAAAPPAHRRGPRPPVAARAPARATARAPAPAPAQRRRRAPKHVSFAPRDEVYPVPAPAQPGPPVAAAAAAQPVPPSPTTNTDAFAINEEGNAAFVAGDYLGAARLYARAVRTDSTEPVYHSNLSAARWRLGKFKGSLKAANDCMAQSVAKGIEGEWDKPWYRKARALMALGRLDEADAVLEEGLARVPKSPALRALDDELNEMFEQYD</sequence>
<evidence type="ECO:0000256" key="4">
    <source>
        <dbReference type="ARBA" id="ARBA00022833"/>
    </source>
</evidence>
<dbReference type="Pfam" id="PF13428">
    <property type="entry name" value="TPR_14"/>
    <property type="match status" value="1"/>
</dbReference>
<evidence type="ECO:0000313" key="7">
    <source>
        <dbReference type="EMBL" id="CAD9307493.1"/>
    </source>
</evidence>
<dbReference type="SMART" id="SM00109">
    <property type="entry name" value="C1"/>
    <property type="match status" value="1"/>
</dbReference>
<feature type="region of interest" description="Disordered" evidence="5">
    <location>
        <begin position="94"/>
        <end position="124"/>
    </location>
</feature>
<evidence type="ECO:0000259" key="6">
    <source>
        <dbReference type="PROSITE" id="PS50081"/>
    </source>
</evidence>
<dbReference type="InterPro" id="IPR002219">
    <property type="entry name" value="PKC_DAG/PE"/>
</dbReference>
<dbReference type="PANTHER" id="PTHR22904:SF523">
    <property type="entry name" value="STRESS-INDUCED-PHOSPHOPROTEIN 1"/>
    <property type="match status" value="1"/>
</dbReference>
<feature type="compositionally biased region" description="Pro residues" evidence="5">
    <location>
        <begin position="347"/>
        <end position="359"/>
    </location>
</feature>
<dbReference type="SUPFAM" id="SSF57889">
    <property type="entry name" value="Cysteine-rich domain"/>
    <property type="match status" value="1"/>
</dbReference>
<dbReference type="AlphaFoldDB" id="A0A7S1VQ95"/>
<dbReference type="GO" id="GO:0046872">
    <property type="term" value="F:metal ion binding"/>
    <property type="evidence" value="ECO:0007669"/>
    <property type="project" value="UniProtKB-KW"/>
</dbReference>
<gene>
    <name evidence="7" type="ORF">SSP0437_LOCUS11416</name>
</gene>
<proteinExistence type="predicted"/>
<evidence type="ECO:0000256" key="1">
    <source>
        <dbReference type="ARBA" id="ARBA00022723"/>
    </source>
</evidence>
<keyword evidence="2" id="KW-0677">Repeat</keyword>
<evidence type="ECO:0000256" key="2">
    <source>
        <dbReference type="ARBA" id="ARBA00022737"/>
    </source>
</evidence>
<dbReference type="Gene3D" id="3.30.60.20">
    <property type="match status" value="1"/>
</dbReference>
<dbReference type="EMBL" id="HBGL01014601">
    <property type="protein sequence ID" value="CAD9307493.1"/>
    <property type="molecule type" value="Transcribed_RNA"/>
</dbReference>
<dbReference type="GO" id="GO:0051879">
    <property type="term" value="F:Hsp90 protein binding"/>
    <property type="evidence" value="ECO:0007669"/>
    <property type="project" value="TreeGrafter"/>
</dbReference>
<keyword evidence="1" id="KW-0479">Metal-binding</keyword>
<evidence type="ECO:0000256" key="3">
    <source>
        <dbReference type="ARBA" id="ARBA00022803"/>
    </source>
</evidence>
<feature type="compositionally biased region" description="Basic residues" evidence="5">
    <location>
        <begin position="1"/>
        <end position="18"/>
    </location>
</feature>
<feature type="region of interest" description="Disordered" evidence="5">
    <location>
        <begin position="166"/>
        <end position="223"/>
    </location>
</feature>
<feature type="compositionally biased region" description="Low complexity" evidence="5">
    <location>
        <begin position="371"/>
        <end position="384"/>
    </location>
</feature>
<dbReference type="CDD" id="cd00029">
    <property type="entry name" value="C1"/>
    <property type="match status" value="1"/>
</dbReference>
<keyword evidence="4" id="KW-0862">Zinc</keyword>
<dbReference type="PANTHER" id="PTHR22904">
    <property type="entry name" value="TPR REPEAT CONTAINING PROTEIN"/>
    <property type="match status" value="1"/>
</dbReference>
<dbReference type="Pfam" id="PF00130">
    <property type="entry name" value="C1_1"/>
    <property type="match status" value="1"/>
</dbReference>
<dbReference type="PROSITE" id="PS50081">
    <property type="entry name" value="ZF_DAG_PE_2"/>
    <property type="match status" value="1"/>
</dbReference>
<dbReference type="InterPro" id="IPR046349">
    <property type="entry name" value="C1-like_sf"/>
</dbReference>
<name>A0A7S1VQ95_9EUKA</name>
<accession>A0A7S1VQ95</accession>
<feature type="domain" description="Phorbol-ester/DAG-type" evidence="6">
    <location>
        <begin position="41"/>
        <end position="95"/>
    </location>
</feature>
<feature type="region of interest" description="Disordered" evidence="5">
    <location>
        <begin position="258"/>
        <end position="434"/>
    </location>
</feature>
<dbReference type="InterPro" id="IPR011990">
    <property type="entry name" value="TPR-like_helical_dom_sf"/>
</dbReference>
<evidence type="ECO:0000256" key="5">
    <source>
        <dbReference type="SAM" id="MobiDB-lite"/>
    </source>
</evidence>